<proteinExistence type="predicted"/>
<reference evidence="4" key="1">
    <citation type="journal article" date="2019" name="Int. J. Syst. Evol. Microbiol.">
        <title>The Global Catalogue of Microorganisms (GCM) 10K type strain sequencing project: providing services to taxonomists for standard genome sequencing and annotation.</title>
        <authorList>
            <consortium name="The Broad Institute Genomics Platform"/>
            <consortium name="The Broad Institute Genome Sequencing Center for Infectious Disease"/>
            <person name="Wu L."/>
            <person name="Ma J."/>
        </authorList>
    </citation>
    <scope>NUCLEOTIDE SEQUENCE [LARGE SCALE GENOMIC DNA]</scope>
    <source>
        <strain evidence="4">JCM 31890</strain>
    </source>
</reference>
<accession>A0ABP8L3J7</accession>
<dbReference type="RefSeq" id="WP_345062153.1">
    <property type="nucleotide sequence ID" value="NZ_BAABEX010000007.1"/>
</dbReference>
<comment type="caution">
    <text evidence="3">The sequence shown here is derived from an EMBL/GenBank/DDBJ whole genome shotgun (WGS) entry which is preliminary data.</text>
</comment>
<evidence type="ECO:0000313" key="3">
    <source>
        <dbReference type="EMBL" id="GAA4421861.1"/>
    </source>
</evidence>
<dbReference type="EMBL" id="BAABEX010000007">
    <property type="protein sequence ID" value="GAA4421861.1"/>
    <property type="molecule type" value="Genomic_DNA"/>
</dbReference>
<organism evidence="3 4">
    <name type="scientific">Acidovorax lacteus</name>
    <dbReference type="NCBI Taxonomy" id="1924988"/>
    <lineage>
        <taxon>Bacteria</taxon>
        <taxon>Pseudomonadati</taxon>
        <taxon>Pseudomonadota</taxon>
        <taxon>Betaproteobacteria</taxon>
        <taxon>Burkholderiales</taxon>
        <taxon>Comamonadaceae</taxon>
        <taxon>Acidovorax</taxon>
    </lineage>
</organism>
<evidence type="ECO:0008006" key="5">
    <source>
        <dbReference type="Google" id="ProtNLM"/>
    </source>
</evidence>
<evidence type="ECO:0000256" key="1">
    <source>
        <dbReference type="SAM" id="MobiDB-lite"/>
    </source>
</evidence>
<evidence type="ECO:0000256" key="2">
    <source>
        <dbReference type="SAM" id="SignalP"/>
    </source>
</evidence>
<gene>
    <name evidence="3" type="ORF">GCM10023090_11890</name>
</gene>
<sequence>MLSFSRLSWLAGMGAVAATVWGPAGAQSISATISGEITPGVYGRVQIGNAPPPPLWYAEPVIVHRPGPGVAMAPAYLYVPPGHAKNWPKHCAKYNACHQPVYFVKEPHAGGKGGPLGHARGDDHRGPGRGKGHEDGHGRGKGHGKHDD</sequence>
<keyword evidence="2" id="KW-0732">Signal</keyword>
<feature type="region of interest" description="Disordered" evidence="1">
    <location>
        <begin position="107"/>
        <end position="148"/>
    </location>
</feature>
<keyword evidence="4" id="KW-1185">Reference proteome</keyword>
<protein>
    <recommendedName>
        <fullName evidence="5">DUF3300 domain-containing protein</fullName>
    </recommendedName>
</protein>
<feature type="compositionally biased region" description="Basic and acidic residues" evidence="1">
    <location>
        <begin position="119"/>
        <end position="138"/>
    </location>
</feature>
<name>A0ABP8L3J7_9BURK</name>
<feature type="compositionally biased region" description="Basic residues" evidence="1">
    <location>
        <begin position="139"/>
        <end position="148"/>
    </location>
</feature>
<feature type="signal peptide" evidence="2">
    <location>
        <begin position="1"/>
        <end position="17"/>
    </location>
</feature>
<evidence type="ECO:0000313" key="4">
    <source>
        <dbReference type="Proteomes" id="UP001501788"/>
    </source>
</evidence>
<dbReference type="Proteomes" id="UP001501788">
    <property type="component" value="Unassembled WGS sequence"/>
</dbReference>
<feature type="chain" id="PRO_5047283338" description="DUF3300 domain-containing protein" evidence="2">
    <location>
        <begin position="18"/>
        <end position="148"/>
    </location>
</feature>